<feature type="compositionally biased region" description="Low complexity" evidence="3">
    <location>
        <begin position="110"/>
        <end position="145"/>
    </location>
</feature>
<name>A0A8H7SGA0_9FUNG</name>
<dbReference type="PROSITE" id="PS51542">
    <property type="entry name" value="FYRN"/>
    <property type="match status" value="1"/>
</dbReference>
<feature type="compositionally biased region" description="Pro residues" evidence="3">
    <location>
        <begin position="291"/>
        <end position="304"/>
    </location>
</feature>
<dbReference type="InterPro" id="IPR040092">
    <property type="entry name" value="TBRG1"/>
</dbReference>
<dbReference type="AlphaFoldDB" id="A0A8H7SGA0"/>
<dbReference type="PROSITE" id="PS51543">
    <property type="entry name" value="FYRC"/>
    <property type="match status" value="1"/>
</dbReference>
<feature type="region of interest" description="Disordered" evidence="3">
    <location>
        <begin position="509"/>
        <end position="537"/>
    </location>
</feature>
<protein>
    <recommendedName>
        <fullName evidence="6">Transforming growth factor beta regulator 1</fullName>
    </recommendedName>
</protein>
<keyword evidence="5" id="KW-1185">Reference proteome</keyword>
<proteinExistence type="predicted"/>
<feature type="compositionally biased region" description="Low complexity" evidence="3">
    <location>
        <begin position="228"/>
        <end position="239"/>
    </location>
</feature>
<dbReference type="SMART" id="SM00541">
    <property type="entry name" value="FYRN"/>
    <property type="match status" value="1"/>
</dbReference>
<accession>A0A8H7SGA0</accession>
<dbReference type="Pfam" id="PF05964">
    <property type="entry name" value="FYRN"/>
    <property type="match status" value="1"/>
</dbReference>
<dbReference type="GO" id="GO:0005634">
    <property type="term" value="C:nucleus"/>
    <property type="evidence" value="ECO:0007669"/>
    <property type="project" value="UniProtKB-SubCell"/>
</dbReference>
<feature type="compositionally biased region" description="Basic and acidic residues" evidence="3">
    <location>
        <begin position="201"/>
        <end position="218"/>
    </location>
</feature>
<reference evidence="4 5" key="1">
    <citation type="submission" date="2020-12" db="EMBL/GenBank/DDBJ databases">
        <title>Metabolic potential, ecology and presence of endohyphal bacteria is reflected in genomic diversity of Mucoromycotina.</title>
        <authorList>
            <person name="Muszewska A."/>
            <person name="Okrasinska A."/>
            <person name="Steczkiewicz K."/>
            <person name="Drgas O."/>
            <person name="Orlowska M."/>
            <person name="Perlinska-Lenart U."/>
            <person name="Aleksandrzak-Piekarczyk T."/>
            <person name="Szatraj K."/>
            <person name="Zielenkiewicz U."/>
            <person name="Pilsyk S."/>
            <person name="Malc E."/>
            <person name="Mieczkowski P."/>
            <person name="Kruszewska J.S."/>
            <person name="Biernat P."/>
            <person name="Pawlowska J."/>
        </authorList>
    </citation>
    <scope>NUCLEOTIDE SEQUENCE [LARGE SCALE GENOMIC DNA]</scope>
    <source>
        <strain evidence="4 5">CBS 142.35</strain>
    </source>
</reference>
<feature type="compositionally biased region" description="Polar residues" evidence="3">
    <location>
        <begin position="522"/>
        <end position="537"/>
    </location>
</feature>
<gene>
    <name evidence="4" type="ORF">INT45_002121</name>
</gene>
<evidence type="ECO:0000313" key="5">
    <source>
        <dbReference type="Proteomes" id="UP000646827"/>
    </source>
</evidence>
<dbReference type="Pfam" id="PF05965">
    <property type="entry name" value="FYRC"/>
    <property type="match status" value="1"/>
</dbReference>
<dbReference type="EMBL" id="JAEPRB010000004">
    <property type="protein sequence ID" value="KAG2227883.1"/>
    <property type="molecule type" value="Genomic_DNA"/>
</dbReference>
<comment type="subcellular location">
    <subcellularLocation>
        <location evidence="1">Nucleus</location>
    </subcellularLocation>
</comment>
<dbReference type="PANTHER" id="PTHR22715">
    <property type="entry name" value="TRANSFORMING GROWTH FACTOR BETA REGULATED GENE 1"/>
    <property type="match status" value="1"/>
</dbReference>
<evidence type="ECO:0000313" key="4">
    <source>
        <dbReference type="EMBL" id="KAG2227883.1"/>
    </source>
</evidence>
<feature type="compositionally biased region" description="Low complexity" evidence="3">
    <location>
        <begin position="263"/>
        <end position="290"/>
    </location>
</feature>
<dbReference type="InterPro" id="IPR003888">
    <property type="entry name" value="FYrich_N"/>
</dbReference>
<comment type="caution">
    <text evidence="4">The sequence shown here is derived from an EMBL/GenBank/DDBJ whole genome shotgun (WGS) entry which is preliminary data.</text>
</comment>
<dbReference type="InterPro" id="IPR003889">
    <property type="entry name" value="FYrich_C"/>
</dbReference>
<evidence type="ECO:0000256" key="3">
    <source>
        <dbReference type="SAM" id="MobiDB-lite"/>
    </source>
</evidence>
<keyword evidence="2" id="KW-0539">Nucleus</keyword>
<evidence type="ECO:0000256" key="1">
    <source>
        <dbReference type="ARBA" id="ARBA00004123"/>
    </source>
</evidence>
<dbReference type="OrthoDB" id="285793at2759"/>
<dbReference type="PANTHER" id="PTHR22715:SF0">
    <property type="entry name" value="TRANSFORMING GROWTH FACTOR BETA REGULATOR 1"/>
    <property type="match status" value="1"/>
</dbReference>
<dbReference type="Proteomes" id="UP000646827">
    <property type="component" value="Unassembled WGS sequence"/>
</dbReference>
<dbReference type="Gene3D" id="3.30.160.360">
    <property type="match status" value="1"/>
</dbReference>
<feature type="region of interest" description="Disordered" evidence="3">
    <location>
        <begin position="110"/>
        <end position="349"/>
    </location>
</feature>
<sequence length="537" mass="60312">MLLYPEADCAVYSASFEETHSSSSSSSGIVWEGHGLLSWLLDGEASVQVNGKYIDNQHVEVVLQLHPTHRISKTDYYHTLVHRRGPQITTPSSPVPHDPQAPVRRVISLPSMHPPMTSEPPSSSTVPISSVTTTTTANNNSSRNPLTGTVVAPPAPQYRYHHRSSEEDVRFLPPIGRLSPPEDPAADSSSSKGSFFPPLSEIDRHGSPEDLSCSEHHHASGFKKRKLSPPITTTSSPSLSLPPPAALLDLRGKDEHYHHQSHHQQQQQQQHHHQQQPQQHYYYDQSSSSRHPPPSHSAPPPPGPSTHHHPHHHQQQQPPQQQPLRIPTQHTAVGRRKKRDTKPPNVNDVRTFVQVERDEHGNYRLPVEIDSWTVLSLGQVVFDRPAFHNQRYIYPVGYKVKKWYRSMVDPRSDTQYTCEILDGGQEPIFRLEADDNPGEVYMGPTPTTVWTIAVRRAFAIRNMDYGHNPVGPDFFGLRKNTIAKMIQDLPNADKCKNYIWQTFKIGSTGRTSRGKIYRPEEVSSSEASGSNKRAPSA</sequence>
<evidence type="ECO:0008006" key="6">
    <source>
        <dbReference type="Google" id="ProtNLM"/>
    </source>
</evidence>
<evidence type="ECO:0000256" key="2">
    <source>
        <dbReference type="ARBA" id="ARBA00023242"/>
    </source>
</evidence>
<organism evidence="4 5">
    <name type="scientific">Circinella minor</name>
    <dbReference type="NCBI Taxonomy" id="1195481"/>
    <lineage>
        <taxon>Eukaryota</taxon>
        <taxon>Fungi</taxon>
        <taxon>Fungi incertae sedis</taxon>
        <taxon>Mucoromycota</taxon>
        <taxon>Mucoromycotina</taxon>
        <taxon>Mucoromycetes</taxon>
        <taxon>Mucorales</taxon>
        <taxon>Lichtheimiaceae</taxon>
        <taxon>Circinella</taxon>
    </lineage>
</organism>
<dbReference type="GO" id="GO:0051726">
    <property type="term" value="P:regulation of cell cycle"/>
    <property type="evidence" value="ECO:0007669"/>
    <property type="project" value="TreeGrafter"/>
</dbReference>